<feature type="binding site" evidence="11">
    <location>
        <position position="274"/>
    </location>
    <ligand>
        <name>L-glutamine</name>
        <dbReference type="ChEBI" id="CHEBI:58359"/>
    </ligand>
</feature>
<feature type="domain" description="Carbamoyl-phosphate synthase small subunit N-terminal" evidence="12">
    <location>
        <begin position="1"/>
        <end position="131"/>
    </location>
</feature>
<keyword evidence="8 11" id="KW-0665">Pyrimidine biosynthesis</keyword>
<dbReference type="Pfam" id="PF00117">
    <property type="entry name" value="GATase"/>
    <property type="match status" value="1"/>
</dbReference>
<keyword evidence="11" id="KW-0028">Amino-acid biosynthesis</keyword>
<keyword evidence="7 11" id="KW-0315">Glutamine amidotransferase</keyword>
<evidence type="ECO:0000256" key="1">
    <source>
        <dbReference type="ARBA" id="ARBA00004812"/>
    </source>
</evidence>
<dbReference type="HAMAP" id="MF_01209">
    <property type="entry name" value="CPSase_S_chain"/>
    <property type="match status" value="1"/>
</dbReference>
<dbReference type="PRINTS" id="PR00097">
    <property type="entry name" value="ANTSNTHASEII"/>
</dbReference>
<gene>
    <name evidence="11 13" type="primary">carA</name>
    <name evidence="13" type="ORF">G3M78_11605</name>
</gene>
<feature type="active site" description="Nucleophile" evidence="11">
    <location>
        <position position="270"/>
    </location>
</feature>
<dbReference type="NCBIfam" id="TIGR01368">
    <property type="entry name" value="CPSaseIIsmall"/>
    <property type="match status" value="1"/>
</dbReference>
<dbReference type="UniPathway" id="UPA00068">
    <property type="reaction ID" value="UER00171"/>
</dbReference>
<dbReference type="SMART" id="SM01097">
    <property type="entry name" value="CPSase_sm_chain"/>
    <property type="match status" value="1"/>
</dbReference>
<keyword evidence="11" id="KW-0055">Arginine biosynthesis</keyword>
<dbReference type="PRINTS" id="PR00096">
    <property type="entry name" value="GATASE"/>
</dbReference>
<keyword evidence="6 11" id="KW-0067">ATP-binding</keyword>
<comment type="similarity">
    <text evidence="3 11">Belongs to the CarA family.</text>
</comment>
<dbReference type="InterPro" id="IPR050472">
    <property type="entry name" value="Anth_synth/Amidotransfase"/>
</dbReference>
<dbReference type="InterPro" id="IPR006274">
    <property type="entry name" value="CarbamoylP_synth_ssu"/>
</dbReference>
<dbReference type="GO" id="GO:0005524">
    <property type="term" value="F:ATP binding"/>
    <property type="evidence" value="ECO:0007669"/>
    <property type="project" value="UniProtKB-UniRule"/>
</dbReference>
<dbReference type="Proteomes" id="UP000594464">
    <property type="component" value="Chromosome"/>
</dbReference>
<evidence type="ECO:0000256" key="3">
    <source>
        <dbReference type="ARBA" id="ARBA00007800"/>
    </source>
</evidence>
<dbReference type="KEGG" id="nva:G3M78_11605"/>
<comment type="pathway">
    <text evidence="1 11">Pyrimidine metabolism; UMP biosynthesis via de novo pathway; (S)-dihydroorotate from bicarbonate: step 1/3.</text>
</comment>
<dbReference type="EC" id="6.3.5.5" evidence="11"/>
<evidence type="ECO:0000256" key="11">
    <source>
        <dbReference type="HAMAP-Rule" id="MF_01209"/>
    </source>
</evidence>
<dbReference type="FunFam" id="3.50.30.20:FF:000001">
    <property type="entry name" value="Carbamoyl-phosphate synthase small chain"/>
    <property type="match status" value="1"/>
</dbReference>
<feature type="binding site" evidence="11">
    <location>
        <position position="243"/>
    </location>
    <ligand>
        <name>L-glutamine</name>
        <dbReference type="ChEBI" id="CHEBI:58359"/>
    </ligand>
</feature>
<dbReference type="Pfam" id="PF00988">
    <property type="entry name" value="CPSase_sm_chain"/>
    <property type="match status" value="1"/>
</dbReference>
<evidence type="ECO:0000313" key="14">
    <source>
        <dbReference type="Proteomes" id="UP000594464"/>
    </source>
</evidence>
<evidence type="ECO:0000313" key="13">
    <source>
        <dbReference type="EMBL" id="QPJ66004.1"/>
    </source>
</evidence>
<proteinExistence type="inferred from homology"/>
<feature type="binding site" evidence="11">
    <location>
        <position position="312"/>
    </location>
    <ligand>
        <name>L-glutamine</name>
        <dbReference type="ChEBI" id="CHEBI:58359"/>
    </ligand>
</feature>
<feature type="binding site" evidence="11">
    <location>
        <position position="45"/>
    </location>
    <ligand>
        <name>L-glutamine</name>
        <dbReference type="ChEBI" id="CHEBI:58359"/>
    </ligand>
</feature>
<name>A0A7T0G447_9BACT</name>
<keyword evidence="4 11" id="KW-0436">Ligase</keyword>
<protein>
    <recommendedName>
        <fullName evidence="11">Carbamoyl phosphate synthase small chain</fullName>
        <ecNumber evidence="11">6.3.5.5</ecNumber>
    </recommendedName>
    <alternativeName>
        <fullName evidence="11">Carbamoyl phosphate synthetase glutamine chain</fullName>
    </alternativeName>
</protein>
<reference evidence="14" key="1">
    <citation type="submission" date="2020-02" db="EMBL/GenBank/DDBJ databases">
        <title>Genomic and physiological characterization of two novel Nitrospinaceae genera.</title>
        <authorList>
            <person name="Mueller A.J."/>
            <person name="Jung M.-Y."/>
            <person name="Strachan C.R."/>
            <person name="Herbold C.W."/>
            <person name="Kirkegaard R.H."/>
            <person name="Daims H."/>
        </authorList>
    </citation>
    <scope>NUCLEOTIDE SEQUENCE [LARGE SCALE GENOMIC DNA]</scope>
</reference>
<evidence type="ECO:0000256" key="9">
    <source>
        <dbReference type="ARBA" id="ARBA00048816"/>
    </source>
</evidence>
<dbReference type="NCBIfam" id="NF009475">
    <property type="entry name" value="PRK12838.1"/>
    <property type="match status" value="1"/>
</dbReference>
<dbReference type="InterPro" id="IPR017926">
    <property type="entry name" value="GATASE"/>
</dbReference>
<dbReference type="PROSITE" id="PS51273">
    <property type="entry name" value="GATASE_TYPE_1"/>
    <property type="match status" value="1"/>
</dbReference>
<dbReference type="AlphaFoldDB" id="A0A7T0G447"/>
<dbReference type="InterPro" id="IPR036480">
    <property type="entry name" value="CarbP_synth_ssu_N_sf"/>
</dbReference>
<dbReference type="GO" id="GO:0006541">
    <property type="term" value="P:glutamine metabolic process"/>
    <property type="evidence" value="ECO:0007669"/>
    <property type="project" value="InterPro"/>
</dbReference>
<dbReference type="GO" id="GO:0006207">
    <property type="term" value="P:'de novo' pyrimidine nucleobase biosynthetic process"/>
    <property type="evidence" value="ECO:0007669"/>
    <property type="project" value="InterPro"/>
</dbReference>
<dbReference type="Gene3D" id="3.40.50.880">
    <property type="match status" value="1"/>
</dbReference>
<feature type="binding site" evidence="11">
    <location>
        <position position="315"/>
    </location>
    <ligand>
        <name>L-glutamine</name>
        <dbReference type="ChEBI" id="CHEBI:58359"/>
    </ligand>
</feature>
<organism evidence="13 14">
    <name type="scientific">Candidatus Nitrohelix vancouverensis</name>
    <dbReference type="NCBI Taxonomy" id="2705534"/>
    <lineage>
        <taxon>Bacteria</taxon>
        <taxon>Pseudomonadati</taxon>
        <taxon>Nitrospinota/Tectimicrobiota group</taxon>
        <taxon>Nitrospinota</taxon>
        <taxon>Nitrospinia</taxon>
        <taxon>Nitrospinales</taxon>
        <taxon>Nitrospinaceae</taxon>
        <taxon>Candidatus Nitrohelix</taxon>
    </lineage>
</organism>
<evidence type="ECO:0000256" key="6">
    <source>
        <dbReference type="ARBA" id="ARBA00022840"/>
    </source>
</evidence>
<dbReference type="SUPFAM" id="SSF52021">
    <property type="entry name" value="Carbamoyl phosphate synthetase, small subunit N-terminal domain"/>
    <property type="match status" value="1"/>
</dbReference>
<feature type="binding site" evidence="11">
    <location>
        <position position="271"/>
    </location>
    <ligand>
        <name>L-glutamine</name>
        <dbReference type="ChEBI" id="CHEBI:58359"/>
    </ligand>
</feature>
<comment type="function">
    <text evidence="11">Small subunit of the glutamine-dependent carbamoyl phosphate synthetase (CPSase). CPSase catalyzes the formation of carbamoyl phosphate from the ammonia moiety of glutamine, carbonate, and phosphate donated by ATP, constituting the first step of 2 biosynthetic pathways, one leading to arginine and/or urea and the other to pyrimidine nucleotides. The small subunit (glutamine amidotransferase) binds and cleaves glutamine to supply the large subunit with the substrate ammonia.</text>
</comment>
<dbReference type="CDD" id="cd01744">
    <property type="entry name" value="GATase1_CPSase"/>
    <property type="match status" value="1"/>
</dbReference>
<feature type="active site" evidence="11">
    <location>
        <position position="356"/>
    </location>
</feature>
<feature type="active site" evidence="11">
    <location>
        <position position="354"/>
    </location>
</feature>
<dbReference type="EMBL" id="CP048620">
    <property type="protein sequence ID" value="QPJ66004.1"/>
    <property type="molecule type" value="Genomic_DNA"/>
</dbReference>
<evidence type="ECO:0000259" key="12">
    <source>
        <dbReference type="SMART" id="SM01097"/>
    </source>
</evidence>
<dbReference type="InterPro" id="IPR035686">
    <property type="entry name" value="CPSase_GATase1"/>
</dbReference>
<comment type="subunit">
    <text evidence="11">Composed of two chains; the small (or glutamine) chain promotes the hydrolysis of glutamine to ammonia, which is used by the large (or ammonia) chain to synthesize carbamoyl phosphate. Tetramer of heterodimers (alpha,beta)4.</text>
</comment>
<dbReference type="GO" id="GO:0006526">
    <property type="term" value="P:L-arginine biosynthetic process"/>
    <property type="evidence" value="ECO:0007669"/>
    <property type="project" value="UniProtKB-UniRule"/>
</dbReference>
<evidence type="ECO:0000256" key="10">
    <source>
        <dbReference type="ARBA" id="ARBA00049285"/>
    </source>
</evidence>
<sequence length="378" mass="41461">MKATLVLADGRSFSGESFGAEGESIGEIVFNTSMFGYQEILTDPSYCGQIVVMTYPLIGNYGINPEDNESDKPHLKGFIVKELSGIPSNWRSTQTLDEFLKQHQIIGIQGIDTRALTRHIRDNGAQQAVLSTLTDDIESLRAKAQSEPPMEGRDMVREVTCKSPYDWAVGEWEMAEGRIRLKPESTNGASKDRFSVVAYDFGIKQNILRKLVQSGCRVKVVPANTPAQEVLDMKPDGIFLSNGPGDPDAVAYAVDTVKQLLGKAPIFAICLGHQILSLALGAKTFKLRFGHHGGNQPVIDLATRKVEITSQNHGFSVDAQSVGGGFESASLNLNDQTVEGIRHKEMSILSVQYHPEASPGPHDSDHLFQEFIEMMKAR</sequence>
<comment type="catalytic activity">
    <reaction evidence="10 11">
        <text>L-glutamine + H2O = L-glutamate + NH4(+)</text>
        <dbReference type="Rhea" id="RHEA:15889"/>
        <dbReference type="ChEBI" id="CHEBI:15377"/>
        <dbReference type="ChEBI" id="CHEBI:28938"/>
        <dbReference type="ChEBI" id="CHEBI:29985"/>
        <dbReference type="ChEBI" id="CHEBI:58359"/>
    </reaction>
</comment>
<accession>A0A7T0G447</accession>
<feature type="binding site" evidence="11">
    <location>
        <position position="314"/>
    </location>
    <ligand>
        <name>L-glutamine</name>
        <dbReference type="ChEBI" id="CHEBI:58359"/>
    </ligand>
</feature>
<evidence type="ECO:0000256" key="4">
    <source>
        <dbReference type="ARBA" id="ARBA00022598"/>
    </source>
</evidence>
<dbReference type="InterPro" id="IPR002474">
    <property type="entry name" value="CarbamoylP_synth_ssu_N"/>
</dbReference>
<feature type="region of interest" description="CPSase" evidence="11">
    <location>
        <begin position="1"/>
        <end position="193"/>
    </location>
</feature>
<evidence type="ECO:0000256" key="5">
    <source>
        <dbReference type="ARBA" id="ARBA00022741"/>
    </source>
</evidence>
<dbReference type="Gene3D" id="3.50.30.20">
    <property type="entry name" value="Carbamoyl-phosphate synthase small subunit, N-terminal domain"/>
    <property type="match status" value="1"/>
</dbReference>
<keyword evidence="5 11" id="KW-0547">Nucleotide-binding</keyword>
<evidence type="ECO:0000256" key="2">
    <source>
        <dbReference type="ARBA" id="ARBA00005077"/>
    </source>
</evidence>
<dbReference type="PRINTS" id="PR00099">
    <property type="entry name" value="CPSGATASE"/>
</dbReference>
<dbReference type="PANTHER" id="PTHR43418">
    <property type="entry name" value="MULTIFUNCTIONAL TRYPTOPHAN BIOSYNTHESIS PROTEIN-RELATED"/>
    <property type="match status" value="1"/>
</dbReference>
<dbReference type="UniPathway" id="UPA00070">
    <property type="reaction ID" value="UER00115"/>
</dbReference>
<feature type="binding site" evidence="11">
    <location>
        <position position="245"/>
    </location>
    <ligand>
        <name>L-glutamine</name>
        <dbReference type="ChEBI" id="CHEBI:58359"/>
    </ligand>
</feature>
<dbReference type="GO" id="GO:0004088">
    <property type="term" value="F:carbamoyl-phosphate synthase (glutamine-hydrolyzing) activity"/>
    <property type="evidence" value="ECO:0007669"/>
    <property type="project" value="UniProtKB-UniRule"/>
</dbReference>
<comment type="pathway">
    <text evidence="2 11">Amino-acid biosynthesis; L-arginine biosynthesis; carbamoyl phosphate from bicarbonate: step 1/1.</text>
</comment>
<evidence type="ECO:0000256" key="7">
    <source>
        <dbReference type="ARBA" id="ARBA00022962"/>
    </source>
</evidence>
<dbReference type="InterPro" id="IPR029062">
    <property type="entry name" value="Class_I_gatase-like"/>
</dbReference>
<comment type="catalytic activity">
    <reaction evidence="9 11">
        <text>hydrogencarbonate + L-glutamine + 2 ATP + H2O = carbamoyl phosphate + L-glutamate + 2 ADP + phosphate + 2 H(+)</text>
        <dbReference type="Rhea" id="RHEA:18633"/>
        <dbReference type="ChEBI" id="CHEBI:15377"/>
        <dbReference type="ChEBI" id="CHEBI:15378"/>
        <dbReference type="ChEBI" id="CHEBI:17544"/>
        <dbReference type="ChEBI" id="CHEBI:29985"/>
        <dbReference type="ChEBI" id="CHEBI:30616"/>
        <dbReference type="ChEBI" id="CHEBI:43474"/>
        <dbReference type="ChEBI" id="CHEBI:58228"/>
        <dbReference type="ChEBI" id="CHEBI:58359"/>
        <dbReference type="ChEBI" id="CHEBI:456216"/>
        <dbReference type="EC" id="6.3.5.5"/>
    </reaction>
</comment>
<dbReference type="SUPFAM" id="SSF52317">
    <property type="entry name" value="Class I glutamine amidotransferase-like"/>
    <property type="match status" value="1"/>
</dbReference>
<dbReference type="PANTHER" id="PTHR43418:SF7">
    <property type="entry name" value="CARBAMOYL-PHOSPHATE SYNTHASE SMALL CHAIN"/>
    <property type="match status" value="1"/>
</dbReference>
<evidence type="ECO:0000256" key="8">
    <source>
        <dbReference type="ARBA" id="ARBA00022975"/>
    </source>
</evidence>
<dbReference type="GO" id="GO:0044205">
    <property type="term" value="P:'de novo' UMP biosynthetic process"/>
    <property type="evidence" value="ECO:0007669"/>
    <property type="project" value="UniProtKB-UniRule"/>
</dbReference>